<evidence type="ECO:0000313" key="4">
    <source>
        <dbReference type="Proteomes" id="UP001204144"/>
    </source>
</evidence>
<dbReference type="PANTHER" id="PTHR46558">
    <property type="entry name" value="TRACRIPTIONAL REGULATORY PROTEIN-RELATED-RELATED"/>
    <property type="match status" value="1"/>
</dbReference>
<dbReference type="GO" id="GO:0003677">
    <property type="term" value="F:DNA binding"/>
    <property type="evidence" value="ECO:0007669"/>
    <property type="project" value="UniProtKB-KW"/>
</dbReference>
<name>A0AAE3GZB7_9BACT</name>
<organism evidence="3 4">
    <name type="scientific">Lacihabitans soyangensis</name>
    <dbReference type="NCBI Taxonomy" id="869394"/>
    <lineage>
        <taxon>Bacteria</taxon>
        <taxon>Pseudomonadati</taxon>
        <taxon>Bacteroidota</taxon>
        <taxon>Cytophagia</taxon>
        <taxon>Cytophagales</taxon>
        <taxon>Leadbetterellaceae</taxon>
        <taxon>Lacihabitans</taxon>
    </lineage>
</organism>
<dbReference type="Pfam" id="PF01381">
    <property type="entry name" value="HTH_3"/>
    <property type="match status" value="1"/>
</dbReference>
<comment type="caution">
    <text evidence="3">The sequence shown here is derived from an EMBL/GenBank/DDBJ whole genome shotgun (WGS) entry which is preliminary data.</text>
</comment>
<feature type="domain" description="HTH cro/C1-type" evidence="2">
    <location>
        <begin position="8"/>
        <end position="62"/>
    </location>
</feature>
<dbReference type="AlphaFoldDB" id="A0AAE3GZB7"/>
<dbReference type="PANTHER" id="PTHR46558:SF11">
    <property type="entry name" value="HTH-TYPE TRANSCRIPTIONAL REGULATOR XRE"/>
    <property type="match status" value="1"/>
</dbReference>
<accession>A0AAE3GZB7</accession>
<dbReference type="SMART" id="SM00530">
    <property type="entry name" value="HTH_XRE"/>
    <property type="match status" value="1"/>
</dbReference>
<evidence type="ECO:0000256" key="1">
    <source>
        <dbReference type="ARBA" id="ARBA00023125"/>
    </source>
</evidence>
<evidence type="ECO:0000313" key="3">
    <source>
        <dbReference type="EMBL" id="MCP9762032.1"/>
    </source>
</evidence>
<dbReference type="SUPFAM" id="SSF47413">
    <property type="entry name" value="lambda repressor-like DNA-binding domains"/>
    <property type="match status" value="1"/>
</dbReference>
<reference evidence="3 4" key="1">
    <citation type="submission" date="2018-11" db="EMBL/GenBank/DDBJ databases">
        <title>Novel bacteria species description.</title>
        <authorList>
            <person name="Han J.-H."/>
        </authorList>
    </citation>
    <scope>NUCLEOTIDE SEQUENCE [LARGE SCALE GENOMIC DNA]</scope>
    <source>
        <strain evidence="3 4">KCTC23259</strain>
    </source>
</reference>
<dbReference type="RefSeq" id="WP_255035783.1">
    <property type="nucleotide sequence ID" value="NZ_RJUF01000005.1"/>
</dbReference>
<dbReference type="InterPro" id="IPR001387">
    <property type="entry name" value="Cro/C1-type_HTH"/>
</dbReference>
<dbReference type="CDD" id="cd00093">
    <property type="entry name" value="HTH_XRE"/>
    <property type="match status" value="1"/>
</dbReference>
<protein>
    <submittedName>
        <fullName evidence="3">XRE family transcriptional regulator</fullName>
    </submittedName>
</protein>
<dbReference type="Proteomes" id="UP001204144">
    <property type="component" value="Unassembled WGS sequence"/>
</dbReference>
<keyword evidence="4" id="KW-1185">Reference proteome</keyword>
<keyword evidence="1" id="KW-0238">DNA-binding</keyword>
<dbReference type="InterPro" id="IPR010982">
    <property type="entry name" value="Lambda_DNA-bd_dom_sf"/>
</dbReference>
<evidence type="ECO:0000259" key="2">
    <source>
        <dbReference type="PROSITE" id="PS50943"/>
    </source>
</evidence>
<proteinExistence type="predicted"/>
<sequence length="289" mass="33108">MPLVNENIKVLRKRMGMTQEKFAEVLGIKRSLIGAYEENRAVPPAENLNKISRVFGITLDQLINYSYEREFNKRPDAGSFNSDSKEEAPFPIEKRTAFQHTNREIPSVQPSLFEPVKSVSVSTFPAKEKGIKYINANLFEKYLSGETFEQFAENLPSISLPFFTQENLRAFDAPVDFPLENCILIAEKVSDFNQIVEGENHLLISRLYGFKYRRLYNQIHIKGVLLTSSDKANTQSQEIKASEIKEIWKPISYISKAMPLPDISLESIQDKVDSLKTELDFLLSFRAKK</sequence>
<dbReference type="PROSITE" id="PS50943">
    <property type="entry name" value="HTH_CROC1"/>
    <property type="match status" value="1"/>
</dbReference>
<dbReference type="EMBL" id="RJUF01000005">
    <property type="protein sequence ID" value="MCP9762032.1"/>
    <property type="molecule type" value="Genomic_DNA"/>
</dbReference>
<dbReference type="Gene3D" id="1.10.260.40">
    <property type="entry name" value="lambda repressor-like DNA-binding domains"/>
    <property type="match status" value="1"/>
</dbReference>
<gene>
    <name evidence="3" type="ORF">EGI31_03630</name>
</gene>